<feature type="chain" id="PRO_5012489461" description="Sporulation related domain-containing protein" evidence="1">
    <location>
        <begin position="25"/>
        <end position="182"/>
    </location>
</feature>
<dbReference type="EMBL" id="FZNO01000079">
    <property type="protein sequence ID" value="SNS02268.1"/>
    <property type="molecule type" value="Genomic_DNA"/>
</dbReference>
<evidence type="ECO:0000313" key="3">
    <source>
        <dbReference type="Proteomes" id="UP000198403"/>
    </source>
</evidence>
<dbReference type="AlphaFoldDB" id="A0A239B4Z2"/>
<evidence type="ECO:0008006" key="4">
    <source>
        <dbReference type="Google" id="ProtNLM"/>
    </source>
</evidence>
<evidence type="ECO:0000313" key="2">
    <source>
        <dbReference type="EMBL" id="SNS02268.1"/>
    </source>
</evidence>
<evidence type="ECO:0000256" key="1">
    <source>
        <dbReference type="SAM" id="SignalP"/>
    </source>
</evidence>
<protein>
    <recommendedName>
        <fullName evidence="4">Sporulation related domain-containing protein</fullName>
    </recommendedName>
</protein>
<keyword evidence="1" id="KW-0732">Signal</keyword>
<dbReference type="Proteomes" id="UP000198403">
    <property type="component" value="Unassembled WGS sequence"/>
</dbReference>
<feature type="signal peptide" evidence="1">
    <location>
        <begin position="1"/>
        <end position="24"/>
    </location>
</feature>
<gene>
    <name evidence="2" type="ORF">SAMN06272737_1792</name>
</gene>
<reference evidence="2 3" key="1">
    <citation type="submission" date="2017-06" db="EMBL/GenBank/DDBJ databases">
        <authorList>
            <person name="Kim H.J."/>
            <person name="Triplett B.A."/>
        </authorList>
    </citation>
    <scope>NUCLEOTIDE SEQUENCE [LARGE SCALE GENOMIC DNA]</scope>
    <source>
        <strain evidence="2 3">DSM 44272</strain>
    </source>
</reference>
<keyword evidence="3" id="KW-1185">Reference proteome</keyword>
<proteinExistence type="predicted"/>
<sequence length="182" mass="18144">MRNIITIIVATAALTAGCSSSGDAAVVEATNSSAVTTATEPATVAAPSTAAETVDAEAVLAELTAAGLPITDSAAVTETNDANNLIGRPGQYTSKVAFADSRVGTPIDQAAPGNEAGGSIEVFADDSDAQARSDYIQQTLKSLGPIAGTEYHYLSGPVLVRVTGELVPSAAADYESAVAGLS</sequence>
<dbReference type="RefSeq" id="WP_089339108.1">
    <property type="nucleotide sequence ID" value="NZ_FZNO01000079.1"/>
</dbReference>
<dbReference type="OrthoDB" id="3629459at2"/>
<dbReference type="PROSITE" id="PS51257">
    <property type="entry name" value="PROKAR_LIPOPROTEIN"/>
    <property type="match status" value="1"/>
</dbReference>
<accession>A0A239B4Z2</accession>
<name>A0A239B4Z2_9ACTN</name>
<organism evidence="2 3">
    <name type="scientific">Blastococcus mobilis</name>
    <dbReference type="NCBI Taxonomy" id="1938746"/>
    <lineage>
        <taxon>Bacteria</taxon>
        <taxon>Bacillati</taxon>
        <taxon>Actinomycetota</taxon>
        <taxon>Actinomycetes</taxon>
        <taxon>Geodermatophilales</taxon>
        <taxon>Geodermatophilaceae</taxon>
        <taxon>Blastococcus</taxon>
    </lineage>
</organism>